<evidence type="ECO:0000313" key="1">
    <source>
        <dbReference type="EMBL" id="BCQ37206.1"/>
    </source>
</evidence>
<accession>A0ABM7N6V6</accession>
<keyword evidence="2" id="KW-1185">Reference proteome</keyword>
<gene>
    <name evidence="1" type="ORF">ERHA53_45490</name>
</gene>
<protein>
    <submittedName>
        <fullName evidence="1">Uncharacterized protein</fullName>
    </submittedName>
</protein>
<dbReference type="Proteomes" id="UP000677515">
    <property type="component" value="Chromosome"/>
</dbReference>
<reference evidence="1 2" key="1">
    <citation type="submission" date="2021-01" db="EMBL/GenBank/DDBJ databases">
        <title>Complete genome sequence of Erwinia rhapontici MAFF 311153.</title>
        <authorList>
            <person name="Morohoshi T."/>
            <person name="Someya N."/>
        </authorList>
    </citation>
    <scope>NUCLEOTIDE SEQUENCE [LARGE SCALE GENOMIC DNA]</scope>
    <source>
        <strain evidence="1 2">MAFF 311153</strain>
    </source>
</reference>
<dbReference type="EMBL" id="AP024329">
    <property type="protein sequence ID" value="BCQ37206.1"/>
    <property type="molecule type" value="Genomic_DNA"/>
</dbReference>
<organism evidence="1 2">
    <name type="scientific">Erwinia rhapontici</name>
    <name type="common">Pectobacterium rhapontici</name>
    <dbReference type="NCBI Taxonomy" id="55212"/>
    <lineage>
        <taxon>Bacteria</taxon>
        <taxon>Pseudomonadati</taxon>
        <taxon>Pseudomonadota</taxon>
        <taxon>Gammaproteobacteria</taxon>
        <taxon>Enterobacterales</taxon>
        <taxon>Erwiniaceae</taxon>
        <taxon>Erwinia</taxon>
    </lineage>
</organism>
<sequence length="53" mass="6161">MSPCLPDWLVYICIQKQDISLQDEVLREHQDDLGQGRKCAQVCATRIQERSQD</sequence>
<evidence type="ECO:0000313" key="2">
    <source>
        <dbReference type="Proteomes" id="UP000677515"/>
    </source>
</evidence>
<name>A0ABM7N6V6_ERWRD</name>
<proteinExistence type="predicted"/>